<gene>
    <name evidence="3" type="ORF">NADFUDRAFT_43562</name>
</gene>
<name>A0A1E3PFC8_9ASCO</name>
<organism evidence="3 4">
    <name type="scientific">Nadsonia fulvescens var. elongata DSM 6958</name>
    <dbReference type="NCBI Taxonomy" id="857566"/>
    <lineage>
        <taxon>Eukaryota</taxon>
        <taxon>Fungi</taxon>
        <taxon>Dikarya</taxon>
        <taxon>Ascomycota</taxon>
        <taxon>Saccharomycotina</taxon>
        <taxon>Dipodascomycetes</taxon>
        <taxon>Dipodascales</taxon>
        <taxon>Dipodascales incertae sedis</taxon>
        <taxon>Nadsonia</taxon>
    </lineage>
</organism>
<feature type="domain" description="Kinetochore protein Sos7 coiled-coil" evidence="2">
    <location>
        <begin position="87"/>
        <end position="151"/>
    </location>
</feature>
<dbReference type="GO" id="GO:0034501">
    <property type="term" value="P:protein localization to kinetochore"/>
    <property type="evidence" value="ECO:0007669"/>
    <property type="project" value="InterPro"/>
</dbReference>
<dbReference type="EMBL" id="KV454413">
    <property type="protein sequence ID" value="ODQ63914.1"/>
    <property type="molecule type" value="Genomic_DNA"/>
</dbReference>
<dbReference type="AlphaFoldDB" id="A0A1E3PFC8"/>
<dbReference type="Pfam" id="PF20882">
    <property type="entry name" value="Sos7"/>
    <property type="match status" value="1"/>
</dbReference>
<dbReference type="GO" id="GO:0000776">
    <property type="term" value="C:kinetochore"/>
    <property type="evidence" value="ECO:0007669"/>
    <property type="project" value="InterPro"/>
</dbReference>
<evidence type="ECO:0000313" key="4">
    <source>
        <dbReference type="Proteomes" id="UP000095009"/>
    </source>
</evidence>
<proteinExistence type="predicted"/>
<keyword evidence="4" id="KW-1185">Reference proteome</keyword>
<reference evidence="3 4" key="1">
    <citation type="journal article" date="2016" name="Proc. Natl. Acad. Sci. U.S.A.">
        <title>Comparative genomics of biotechnologically important yeasts.</title>
        <authorList>
            <person name="Riley R."/>
            <person name="Haridas S."/>
            <person name="Wolfe K.H."/>
            <person name="Lopes M.R."/>
            <person name="Hittinger C.T."/>
            <person name="Goeker M."/>
            <person name="Salamov A.A."/>
            <person name="Wisecaver J.H."/>
            <person name="Long T.M."/>
            <person name="Calvey C.H."/>
            <person name="Aerts A.L."/>
            <person name="Barry K.W."/>
            <person name="Choi C."/>
            <person name="Clum A."/>
            <person name="Coughlan A.Y."/>
            <person name="Deshpande S."/>
            <person name="Douglass A.P."/>
            <person name="Hanson S.J."/>
            <person name="Klenk H.-P."/>
            <person name="LaButti K.M."/>
            <person name="Lapidus A."/>
            <person name="Lindquist E.A."/>
            <person name="Lipzen A.M."/>
            <person name="Meier-Kolthoff J.P."/>
            <person name="Ohm R.A."/>
            <person name="Otillar R.P."/>
            <person name="Pangilinan J.L."/>
            <person name="Peng Y."/>
            <person name="Rokas A."/>
            <person name="Rosa C.A."/>
            <person name="Scheuner C."/>
            <person name="Sibirny A.A."/>
            <person name="Slot J.C."/>
            <person name="Stielow J.B."/>
            <person name="Sun H."/>
            <person name="Kurtzman C.P."/>
            <person name="Blackwell M."/>
            <person name="Grigoriev I.V."/>
            <person name="Jeffries T.W."/>
        </authorList>
    </citation>
    <scope>NUCLEOTIDE SEQUENCE [LARGE SCALE GENOMIC DNA]</scope>
    <source>
        <strain evidence="3 4">DSM 6958</strain>
    </source>
</reference>
<dbReference type="PANTHER" id="PTHR37329:SF1">
    <property type="entry name" value="KINETOCHORE PROTEIN SOS7"/>
    <property type="match status" value="1"/>
</dbReference>
<keyword evidence="1" id="KW-0175">Coiled coil</keyword>
<dbReference type="STRING" id="857566.A0A1E3PFC8"/>
<evidence type="ECO:0000259" key="2">
    <source>
        <dbReference type="Pfam" id="PF20882"/>
    </source>
</evidence>
<dbReference type="OrthoDB" id="4096943at2759"/>
<sequence>MNTEDSYENGADFQVDLTDVQATGLSILNHEQLYLKRASPDDEDKTGQKGLYNVSGIENKKRRSISEEITIPKNPALIDRNITGYRECMSKLKITYLEQETKHKFLDAILQDPPLYVQPSALVELDSNNTVLKEGLKEKKKELDELINLSVSKSVLIHKGYADIETKVLKMEDMNKKANNLEERHIRVHKNLARFADWEKDLLKTPFSKLQHRLIETQKQIAEKNQEIDIATHKYTSLSQKAELTSKECEIKEKEKLDAEMKAREVVRRREEAAKRGLEEKEQVGKWYRTAIPVFQYMFGIKVLKIEDDFLEDVKVLSFSSIFQLDESKHFITKDSQKVKPNIHFKLKFDPILNKLVSGIAETSENLPDLTESEISEILKLVNRGRDMEKITYFILTVKTLVQKKLNQ</sequence>
<dbReference type="Proteomes" id="UP000095009">
    <property type="component" value="Unassembled WGS sequence"/>
</dbReference>
<evidence type="ECO:0000256" key="1">
    <source>
        <dbReference type="SAM" id="Coils"/>
    </source>
</evidence>
<feature type="coiled-coil region" evidence="1">
    <location>
        <begin position="129"/>
        <end position="241"/>
    </location>
</feature>
<dbReference type="InterPro" id="IPR037475">
    <property type="entry name" value="Sos7"/>
</dbReference>
<accession>A0A1E3PFC8</accession>
<protein>
    <recommendedName>
        <fullName evidence="2">Kinetochore protein Sos7 coiled-coil domain-containing protein</fullName>
    </recommendedName>
</protein>
<evidence type="ECO:0000313" key="3">
    <source>
        <dbReference type="EMBL" id="ODQ63914.1"/>
    </source>
</evidence>
<dbReference type="PANTHER" id="PTHR37329">
    <property type="entry name" value="KINETOCHORE PROTEIN SOS7"/>
    <property type="match status" value="1"/>
</dbReference>
<dbReference type="InterPro" id="IPR048781">
    <property type="entry name" value="Sos7_CC"/>
</dbReference>
<dbReference type="GO" id="GO:0051315">
    <property type="term" value="P:attachment of mitotic spindle microtubules to kinetochore"/>
    <property type="evidence" value="ECO:0007669"/>
    <property type="project" value="TreeGrafter"/>
</dbReference>